<organism evidence="1 2">
    <name type="scientific">Cirrhinus molitorella</name>
    <name type="common">mud carp</name>
    <dbReference type="NCBI Taxonomy" id="172907"/>
    <lineage>
        <taxon>Eukaryota</taxon>
        <taxon>Metazoa</taxon>
        <taxon>Chordata</taxon>
        <taxon>Craniata</taxon>
        <taxon>Vertebrata</taxon>
        <taxon>Euteleostomi</taxon>
        <taxon>Actinopterygii</taxon>
        <taxon>Neopterygii</taxon>
        <taxon>Teleostei</taxon>
        <taxon>Ostariophysi</taxon>
        <taxon>Cypriniformes</taxon>
        <taxon>Cyprinidae</taxon>
        <taxon>Labeoninae</taxon>
        <taxon>Labeonini</taxon>
        <taxon>Cirrhinus</taxon>
    </lineage>
</organism>
<accession>A0AA88Q7U8</accession>
<dbReference type="EMBL" id="JAUYZG010000003">
    <property type="protein sequence ID" value="KAK2911214.1"/>
    <property type="molecule type" value="Genomic_DNA"/>
</dbReference>
<reference evidence="1" key="1">
    <citation type="submission" date="2023-08" db="EMBL/GenBank/DDBJ databases">
        <title>Chromosome-level Genome Assembly of mud carp (Cirrhinus molitorella).</title>
        <authorList>
            <person name="Liu H."/>
        </authorList>
    </citation>
    <scope>NUCLEOTIDE SEQUENCE</scope>
    <source>
        <strain evidence="1">Prfri</strain>
        <tissue evidence="1">Muscle</tissue>
    </source>
</reference>
<proteinExistence type="predicted"/>
<comment type="caution">
    <text evidence="1">The sequence shown here is derived from an EMBL/GenBank/DDBJ whole genome shotgun (WGS) entry which is preliminary data.</text>
</comment>
<keyword evidence="2" id="KW-1185">Reference proteome</keyword>
<protein>
    <submittedName>
        <fullName evidence="1">Uncharacterized protein</fullName>
    </submittedName>
</protein>
<dbReference type="AlphaFoldDB" id="A0AA88Q7U8"/>
<sequence length="143" mass="16258">MEERPAGHSDFDVMRDGDAQLKAYQCVSAIRCEKERTKDMEDEVKKVNVPPVQSLPLGHNLKFVRLSCRIISRVYVSLPLWSTEVLKFHGGPPVPLGRQHDVSSHVLSACVSDCLSSEPINVLWQPFVTLSYRGYCRRSQHKH</sequence>
<evidence type="ECO:0000313" key="1">
    <source>
        <dbReference type="EMBL" id="KAK2911214.1"/>
    </source>
</evidence>
<gene>
    <name evidence="1" type="ORF">Q8A67_003347</name>
</gene>
<evidence type="ECO:0000313" key="2">
    <source>
        <dbReference type="Proteomes" id="UP001187343"/>
    </source>
</evidence>
<name>A0AA88Q7U8_9TELE</name>
<dbReference type="Proteomes" id="UP001187343">
    <property type="component" value="Unassembled WGS sequence"/>
</dbReference>